<feature type="domain" description="Orn/DAP/Arg decarboxylase 2 N-terminal" evidence="8">
    <location>
        <begin position="33"/>
        <end position="282"/>
    </location>
</feature>
<evidence type="ECO:0000256" key="6">
    <source>
        <dbReference type="RuleBase" id="RU003737"/>
    </source>
</evidence>
<dbReference type="Proteomes" id="UP001271723">
    <property type="component" value="Unassembled WGS sequence"/>
</dbReference>
<dbReference type="EMBL" id="JARAVY010000016">
    <property type="protein sequence ID" value="MDX2913796.1"/>
    <property type="molecule type" value="Genomic_DNA"/>
</dbReference>
<keyword evidence="2" id="KW-0210">Decarboxylase</keyword>
<dbReference type="PROSITE" id="PS00879">
    <property type="entry name" value="ODR_DC_2_2"/>
    <property type="match status" value="1"/>
</dbReference>
<dbReference type="InterPro" id="IPR029066">
    <property type="entry name" value="PLP-binding_barrel"/>
</dbReference>
<dbReference type="InterPro" id="IPR022657">
    <property type="entry name" value="De-COase2_CS"/>
</dbReference>
<evidence type="ECO:0000256" key="1">
    <source>
        <dbReference type="ARBA" id="ARBA00001933"/>
    </source>
</evidence>
<keyword evidence="5" id="KW-0456">Lyase</keyword>
<feature type="domain" description="Orn/DAP/Arg decarboxylase 2 C-terminal" evidence="7">
    <location>
        <begin position="24"/>
        <end position="376"/>
    </location>
</feature>
<keyword evidence="4" id="KW-0028">Amino-acid biosynthesis</keyword>
<protein>
    <submittedName>
        <fullName evidence="9">Type III PLP-dependent enzyme</fullName>
    </submittedName>
</protein>
<evidence type="ECO:0000259" key="8">
    <source>
        <dbReference type="Pfam" id="PF02784"/>
    </source>
</evidence>
<reference evidence="9 10" key="1">
    <citation type="journal article" date="2023" name="Microb. Genom.">
        <title>Mesoterricola silvestris gen. nov., sp. nov., Mesoterricola sediminis sp. nov., Geothrix oryzae sp. nov., Geothrix edaphica sp. nov., Geothrix rubra sp. nov., and Geothrix limicola sp. nov., six novel members of Acidobacteriota isolated from soils.</title>
        <authorList>
            <person name="Weisberg A.J."/>
            <person name="Pearce E."/>
            <person name="Kramer C.G."/>
            <person name="Chang J.H."/>
            <person name="Clarke C.R."/>
        </authorList>
    </citation>
    <scope>NUCLEOTIDE SEQUENCE [LARGE SCALE GENOMIC DNA]</scope>
    <source>
        <strain evidence="9 10">NRRL_B-2795</strain>
    </source>
</reference>
<dbReference type="InterPro" id="IPR002986">
    <property type="entry name" value="DAP_deCOOHase_LysA"/>
</dbReference>
<proteinExistence type="inferred from homology"/>
<evidence type="ECO:0000259" key="7">
    <source>
        <dbReference type="Pfam" id="PF00278"/>
    </source>
</evidence>
<evidence type="ECO:0000256" key="2">
    <source>
        <dbReference type="ARBA" id="ARBA00022793"/>
    </source>
</evidence>
<comment type="cofactor">
    <cofactor evidence="1">
        <name>pyridoxal 5'-phosphate</name>
        <dbReference type="ChEBI" id="CHEBI:597326"/>
    </cofactor>
</comment>
<accession>A0ABU4LDF9</accession>
<dbReference type="SUPFAM" id="SSF50621">
    <property type="entry name" value="Alanine racemase C-terminal domain-like"/>
    <property type="match status" value="1"/>
</dbReference>
<sequence length="434" mass="47350">MTAEFQVQGVRVSELARRYGTPLFVYDGAVLRDRFHGLRDRLHPAMEIFYSLKANPNISVCALLHSFGAGAEVSSLVELTTALRAGVPPEQVIFLGPGKSREELAACLDSGIHAVVCESLPEVALVDELARDRGVRAPVALRVNPRFSVRRAALAMGGKPRQFGIDEEELFDLAARTDLAKRFPGVDLMGVQVYMGTRILHEDVIVENTARILDLAERLSAAFDVDPRMVDVGGGLGVAYFDGESDLDAEALTDRLNPVIDAFTARHPDTRLIMELGRYLTAEAGTYVMGVRYTKTSMGERFAVADGGTHHHMAAVGIGSFVKRNFPMAVLNRLDEPPAEEWNVTGPLCTPGDTIGRKVPLPPVRPGDLIGVHRSGAYGPTASPGLFLGHGHPAEVLVHEGRCHLVRERDHPDDLLRRQRLFDPAADHETDVSH</sequence>
<dbReference type="Gene3D" id="2.40.37.10">
    <property type="entry name" value="Lyase, Ornithine Decarboxylase, Chain A, domain 1"/>
    <property type="match status" value="1"/>
</dbReference>
<organism evidence="9 10">
    <name type="scientific">Streptomyces griseiscabiei</name>
    <dbReference type="NCBI Taxonomy" id="2993540"/>
    <lineage>
        <taxon>Bacteria</taxon>
        <taxon>Bacillati</taxon>
        <taxon>Actinomycetota</taxon>
        <taxon>Actinomycetes</taxon>
        <taxon>Kitasatosporales</taxon>
        <taxon>Streptomycetaceae</taxon>
        <taxon>Streptomyces</taxon>
    </lineage>
</organism>
<dbReference type="PRINTS" id="PR01179">
    <property type="entry name" value="ODADCRBXLASE"/>
</dbReference>
<comment type="caution">
    <text evidence="9">The sequence shown here is derived from an EMBL/GenBank/DDBJ whole genome shotgun (WGS) entry which is preliminary data.</text>
</comment>
<dbReference type="InterPro" id="IPR009006">
    <property type="entry name" value="Ala_racemase/Decarboxylase_C"/>
</dbReference>
<evidence type="ECO:0000256" key="4">
    <source>
        <dbReference type="ARBA" id="ARBA00023154"/>
    </source>
</evidence>
<dbReference type="PRINTS" id="PR01181">
    <property type="entry name" value="DAPDCRBXLASE"/>
</dbReference>
<dbReference type="Pfam" id="PF02784">
    <property type="entry name" value="Orn_Arg_deC_N"/>
    <property type="match status" value="1"/>
</dbReference>
<dbReference type="InterPro" id="IPR000183">
    <property type="entry name" value="Orn/DAP/Arg_de-COase"/>
</dbReference>
<dbReference type="CDD" id="cd06839">
    <property type="entry name" value="PLPDE_III_Btrk_like"/>
    <property type="match status" value="1"/>
</dbReference>
<comment type="similarity">
    <text evidence="6">Belongs to the Orn/Lys/Arg decarboxylase class-II family.</text>
</comment>
<dbReference type="PANTHER" id="PTHR43727">
    <property type="entry name" value="DIAMINOPIMELATE DECARBOXYLASE"/>
    <property type="match status" value="1"/>
</dbReference>
<dbReference type="RefSeq" id="WP_086755366.1">
    <property type="nucleotide sequence ID" value="NZ_JAGJBZ010000003.1"/>
</dbReference>
<dbReference type="SUPFAM" id="SSF51419">
    <property type="entry name" value="PLP-binding barrel"/>
    <property type="match status" value="1"/>
</dbReference>
<dbReference type="Gene3D" id="3.20.20.10">
    <property type="entry name" value="Alanine racemase"/>
    <property type="match status" value="1"/>
</dbReference>
<dbReference type="InterPro" id="IPR022643">
    <property type="entry name" value="De-COase2_C"/>
</dbReference>
<keyword evidence="4" id="KW-0457">Lysine biosynthesis</keyword>
<dbReference type="InterPro" id="IPR022644">
    <property type="entry name" value="De-COase2_N"/>
</dbReference>
<evidence type="ECO:0000313" key="10">
    <source>
        <dbReference type="Proteomes" id="UP001271723"/>
    </source>
</evidence>
<evidence type="ECO:0000313" key="9">
    <source>
        <dbReference type="EMBL" id="MDX2913796.1"/>
    </source>
</evidence>
<name>A0ABU4LDF9_9ACTN</name>
<evidence type="ECO:0000256" key="5">
    <source>
        <dbReference type="ARBA" id="ARBA00023239"/>
    </source>
</evidence>
<keyword evidence="3" id="KW-0663">Pyridoxal phosphate</keyword>
<dbReference type="PANTHER" id="PTHR43727:SF2">
    <property type="entry name" value="GROUP IV DECARBOXYLASE"/>
    <property type="match status" value="1"/>
</dbReference>
<evidence type="ECO:0000256" key="3">
    <source>
        <dbReference type="ARBA" id="ARBA00022898"/>
    </source>
</evidence>
<keyword evidence="10" id="KW-1185">Reference proteome</keyword>
<gene>
    <name evidence="9" type="ORF">PV517_34655</name>
</gene>
<dbReference type="Pfam" id="PF00278">
    <property type="entry name" value="Orn_DAP_Arg_deC"/>
    <property type="match status" value="1"/>
</dbReference>